<evidence type="ECO:0000256" key="8">
    <source>
        <dbReference type="ARBA" id="ARBA00023136"/>
    </source>
</evidence>
<evidence type="ECO:0000256" key="1">
    <source>
        <dbReference type="ARBA" id="ARBA00004128"/>
    </source>
</evidence>
<dbReference type="InterPro" id="IPR013057">
    <property type="entry name" value="AA_transpt_TM"/>
</dbReference>
<comment type="subcellular location">
    <subcellularLocation>
        <location evidence="1">Vacuole membrane</location>
        <topology evidence="1">Multi-pass membrane protein</topology>
    </subcellularLocation>
</comment>
<feature type="domain" description="Amino acid transporter transmembrane" evidence="10">
    <location>
        <begin position="9"/>
        <end position="377"/>
    </location>
</feature>
<feature type="transmembrane region" description="Helical" evidence="9">
    <location>
        <begin position="216"/>
        <end position="238"/>
    </location>
</feature>
<dbReference type="PANTHER" id="PTHR22950:SF678">
    <property type="entry name" value="VACUOLAR AMINO ACID TRANSPORTER 5-RELATED"/>
    <property type="match status" value="1"/>
</dbReference>
<keyword evidence="4" id="KW-0926">Vacuole</keyword>
<proteinExistence type="inferred from homology"/>
<feature type="transmembrane region" description="Helical" evidence="9">
    <location>
        <begin position="35"/>
        <end position="61"/>
    </location>
</feature>
<evidence type="ECO:0000313" key="12">
    <source>
        <dbReference type="Proteomes" id="UP001516464"/>
    </source>
</evidence>
<comment type="caution">
    <text evidence="11">The sequence shown here is derived from an EMBL/GenBank/DDBJ whole genome shotgun (WGS) entry which is preliminary data.</text>
</comment>
<feature type="transmembrane region" description="Helical" evidence="9">
    <location>
        <begin position="363"/>
        <end position="381"/>
    </location>
</feature>
<accession>A0ABQ7HVD0</accession>
<keyword evidence="6" id="KW-0029">Amino-acid transport</keyword>
<reference evidence="11 12" key="1">
    <citation type="submission" date="2019-01" db="EMBL/GenBank/DDBJ databases">
        <title>Genomes sequencing and comparative genomics of infectious freshwater microsporidia, Cucumispora dikerogammari and Thelohania contejeani.</title>
        <authorList>
            <person name="Cormier A."/>
            <person name="Giraud I."/>
            <person name="Wattier R."/>
            <person name="Teixeira M."/>
            <person name="Grandjean F."/>
            <person name="Rigaud T."/>
            <person name="Cordaux R."/>
        </authorList>
    </citation>
    <scope>NUCLEOTIDE SEQUENCE [LARGE SCALE GENOMIC DNA]</scope>
    <source>
        <strain evidence="11">T1</strain>
        <tissue evidence="11">Spores</tissue>
    </source>
</reference>
<keyword evidence="12" id="KW-1185">Reference proteome</keyword>
<dbReference type="PANTHER" id="PTHR22950">
    <property type="entry name" value="AMINO ACID TRANSPORTER"/>
    <property type="match status" value="1"/>
</dbReference>
<keyword evidence="7 9" id="KW-1133">Transmembrane helix</keyword>
<evidence type="ECO:0000256" key="3">
    <source>
        <dbReference type="ARBA" id="ARBA00022448"/>
    </source>
</evidence>
<keyword evidence="3" id="KW-0813">Transport</keyword>
<keyword evidence="5 9" id="KW-0812">Transmembrane</keyword>
<feature type="transmembrane region" description="Helical" evidence="9">
    <location>
        <begin position="146"/>
        <end position="167"/>
    </location>
</feature>
<protein>
    <submittedName>
        <fullName evidence="11">Vacuolar amino acid transporter 6</fullName>
    </submittedName>
</protein>
<dbReference type="Proteomes" id="UP001516464">
    <property type="component" value="Unassembled WGS sequence"/>
</dbReference>
<evidence type="ECO:0000313" key="11">
    <source>
        <dbReference type="EMBL" id="KAF7676617.1"/>
    </source>
</evidence>
<keyword evidence="8 9" id="KW-0472">Membrane</keyword>
<evidence type="ECO:0000256" key="9">
    <source>
        <dbReference type="SAM" id="Phobius"/>
    </source>
</evidence>
<organism evidence="11 12">
    <name type="scientific">Astathelohania contejeani</name>
    <dbReference type="NCBI Taxonomy" id="164912"/>
    <lineage>
        <taxon>Eukaryota</taxon>
        <taxon>Fungi</taxon>
        <taxon>Fungi incertae sedis</taxon>
        <taxon>Microsporidia</taxon>
        <taxon>Astathelohaniidae</taxon>
        <taxon>Astathelohania</taxon>
    </lineage>
</organism>
<gene>
    <name evidence="11" type="primary">AVT6</name>
    <name evidence="11" type="ORF">TCON_2672</name>
</gene>
<evidence type="ECO:0000256" key="6">
    <source>
        <dbReference type="ARBA" id="ARBA00022970"/>
    </source>
</evidence>
<evidence type="ECO:0000256" key="2">
    <source>
        <dbReference type="ARBA" id="ARBA00008066"/>
    </source>
</evidence>
<evidence type="ECO:0000256" key="7">
    <source>
        <dbReference type="ARBA" id="ARBA00022989"/>
    </source>
</evidence>
<evidence type="ECO:0000256" key="5">
    <source>
        <dbReference type="ARBA" id="ARBA00022692"/>
    </source>
</evidence>
<feature type="transmembrane region" description="Helical" evidence="9">
    <location>
        <begin position="305"/>
        <end position="323"/>
    </location>
</feature>
<feature type="transmembrane region" description="Helical" evidence="9">
    <location>
        <begin position="12"/>
        <end position="29"/>
    </location>
</feature>
<name>A0ABQ7HVD0_9MICR</name>
<dbReference type="EMBL" id="SBIQ01000480">
    <property type="protein sequence ID" value="KAF7676617.1"/>
    <property type="molecule type" value="Genomic_DNA"/>
</dbReference>
<feature type="transmembrane region" description="Helical" evidence="9">
    <location>
        <begin position="121"/>
        <end position="139"/>
    </location>
</feature>
<dbReference type="Pfam" id="PF01490">
    <property type="entry name" value="Aa_trans"/>
    <property type="match status" value="1"/>
</dbReference>
<feature type="transmembrane region" description="Helical" evidence="9">
    <location>
        <begin position="329"/>
        <end position="351"/>
    </location>
</feature>
<evidence type="ECO:0000256" key="4">
    <source>
        <dbReference type="ARBA" id="ARBA00022554"/>
    </source>
</evidence>
<feature type="transmembrane region" description="Helical" evidence="9">
    <location>
        <begin position="82"/>
        <end position="101"/>
    </location>
</feature>
<comment type="similarity">
    <text evidence="2">Belongs to the amino acid/polyamine transporter 2 family.</text>
</comment>
<evidence type="ECO:0000259" key="10">
    <source>
        <dbReference type="Pfam" id="PF01490"/>
    </source>
</evidence>
<sequence length="389" mass="44504">MKIRRCHISAYANLLKTVMGCGIIIYPFLFAKYGIIQTTILTVLSSMFSAFGLVLYSYVNFKVNKRSTMSTIAYHIWRPMKYIVDLVVIVKCFGVSVSYMIIIKNLLRDISFYLFDKYKFINLFLLIIVVISAPLSFFHKMDKLKFTSILGIFSIIFMLGTTIIRLISANHYESIDIISSNHNFYKHISLFVFGFTCHQNIFTVQNEMSDPSWITMAYIVLCLMCTAIPIFLSFGIMNCLLFGKSVKPNILDTLPHDSLALSLRVFYLIMMVCSVPLQLNPCRSYLLGMINENFNLKPNHWPKRWICAGSLLAVSYLIAISGLDFDQVFSFIGGTMSTTMCFIFPSIYFLLLKESNKSTFKTVISLLTNIWGILIFSSVILKNYLAMDN</sequence>